<name>A0A836CFU4_9STRA</name>
<evidence type="ECO:0000313" key="8">
    <source>
        <dbReference type="Proteomes" id="UP000664859"/>
    </source>
</evidence>
<reference evidence="7" key="1">
    <citation type="submission" date="2021-02" db="EMBL/GenBank/DDBJ databases">
        <title>First Annotated Genome of the Yellow-green Alga Tribonema minus.</title>
        <authorList>
            <person name="Mahan K.M."/>
        </authorList>
    </citation>
    <scope>NUCLEOTIDE SEQUENCE</scope>
    <source>
        <strain evidence="7">UTEX B ZZ1240</strain>
    </source>
</reference>
<protein>
    <recommendedName>
        <fullName evidence="6">NADH:quinone oxidoreductase/Mrp antiporter transmembrane domain-containing protein</fullName>
    </recommendedName>
</protein>
<sequence>MTYIFPEIFLGSSLLLLLIGGSILGSSPKYNYPIICFHSLTCLILIWVIFLMNADIDNSKIITNYFIVDTLSNNAKIIMSIGLLACLCIGKNKKIKIFEYYVLILLGFLGLCFLTISYDIISVYLSLELITLSFYILATFQRSSVFSTEAGLKYFLLGAISSALLLFGASFFIFI</sequence>
<gene>
    <name evidence="7" type="ORF">JKP88DRAFT_59362</name>
</gene>
<feature type="transmembrane region" description="Helical" evidence="5">
    <location>
        <begin position="152"/>
        <end position="174"/>
    </location>
</feature>
<evidence type="ECO:0000256" key="1">
    <source>
        <dbReference type="ARBA" id="ARBA00004141"/>
    </source>
</evidence>
<keyword evidence="2 5" id="KW-0812">Transmembrane</keyword>
<feature type="transmembrane region" description="Helical" evidence="5">
    <location>
        <begin position="122"/>
        <end position="140"/>
    </location>
</feature>
<feature type="transmembrane region" description="Helical" evidence="5">
    <location>
        <begin position="71"/>
        <end position="90"/>
    </location>
</feature>
<organism evidence="7 8">
    <name type="scientific">Tribonema minus</name>
    <dbReference type="NCBI Taxonomy" id="303371"/>
    <lineage>
        <taxon>Eukaryota</taxon>
        <taxon>Sar</taxon>
        <taxon>Stramenopiles</taxon>
        <taxon>Ochrophyta</taxon>
        <taxon>PX clade</taxon>
        <taxon>Xanthophyceae</taxon>
        <taxon>Tribonematales</taxon>
        <taxon>Tribonemataceae</taxon>
        <taxon>Tribonema</taxon>
    </lineage>
</organism>
<proteinExistence type="predicted"/>
<feature type="transmembrane region" description="Helical" evidence="5">
    <location>
        <begin position="32"/>
        <end position="51"/>
    </location>
</feature>
<dbReference type="AlphaFoldDB" id="A0A836CFU4"/>
<dbReference type="EMBL" id="JAFCMP010000257">
    <property type="protein sequence ID" value="KAG5182291.1"/>
    <property type="molecule type" value="Genomic_DNA"/>
</dbReference>
<comment type="subcellular location">
    <subcellularLocation>
        <location evidence="1">Membrane</location>
        <topology evidence="1">Multi-pass membrane protein</topology>
    </subcellularLocation>
</comment>
<feature type="transmembrane region" description="Helical" evidence="5">
    <location>
        <begin position="97"/>
        <end position="116"/>
    </location>
</feature>
<evidence type="ECO:0000259" key="6">
    <source>
        <dbReference type="Pfam" id="PF00361"/>
    </source>
</evidence>
<dbReference type="InterPro" id="IPR001750">
    <property type="entry name" value="ND/Mrp_TM"/>
</dbReference>
<feature type="domain" description="NADH:quinone oxidoreductase/Mrp antiporter transmembrane" evidence="6">
    <location>
        <begin position="117"/>
        <end position="171"/>
    </location>
</feature>
<accession>A0A836CFU4</accession>
<evidence type="ECO:0000256" key="5">
    <source>
        <dbReference type="SAM" id="Phobius"/>
    </source>
</evidence>
<keyword evidence="8" id="KW-1185">Reference proteome</keyword>
<dbReference type="PANTHER" id="PTHR22773">
    <property type="entry name" value="NADH DEHYDROGENASE"/>
    <property type="match status" value="1"/>
</dbReference>
<dbReference type="Pfam" id="PF00361">
    <property type="entry name" value="Proton_antipo_M"/>
    <property type="match status" value="1"/>
</dbReference>
<evidence type="ECO:0000313" key="7">
    <source>
        <dbReference type="EMBL" id="KAG5182291.1"/>
    </source>
</evidence>
<evidence type="ECO:0000256" key="3">
    <source>
        <dbReference type="ARBA" id="ARBA00022989"/>
    </source>
</evidence>
<keyword evidence="3 5" id="KW-1133">Transmembrane helix</keyword>
<feature type="transmembrane region" description="Helical" evidence="5">
    <location>
        <begin position="6"/>
        <end position="25"/>
    </location>
</feature>
<dbReference type="Proteomes" id="UP000664859">
    <property type="component" value="Unassembled WGS sequence"/>
</dbReference>
<keyword evidence="4 5" id="KW-0472">Membrane</keyword>
<dbReference type="OrthoDB" id="162574at2759"/>
<comment type="caution">
    <text evidence="7">The sequence shown here is derived from an EMBL/GenBank/DDBJ whole genome shotgun (WGS) entry which is preliminary data.</text>
</comment>
<evidence type="ECO:0000256" key="4">
    <source>
        <dbReference type="ARBA" id="ARBA00023136"/>
    </source>
</evidence>
<dbReference type="GO" id="GO:0016020">
    <property type="term" value="C:membrane"/>
    <property type="evidence" value="ECO:0007669"/>
    <property type="project" value="UniProtKB-SubCell"/>
</dbReference>
<evidence type="ECO:0000256" key="2">
    <source>
        <dbReference type="ARBA" id="ARBA00022692"/>
    </source>
</evidence>